<gene>
    <name evidence="5" type="ORF">PSAL00342_LOCUS2875</name>
    <name evidence="6" type="ORF">PSAL00342_LOCUS2876</name>
    <name evidence="7" type="ORF">PSAL00342_LOCUS2877</name>
    <name evidence="8" type="ORF">PSAL00342_LOCUS2879</name>
    <name evidence="9" type="ORF">PSAL00342_LOCUS2880</name>
</gene>
<feature type="region of interest" description="Disordered" evidence="3">
    <location>
        <begin position="518"/>
        <end position="543"/>
    </location>
</feature>
<evidence type="ECO:0000259" key="4">
    <source>
        <dbReference type="PROSITE" id="PS50961"/>
    </source>
</evidence>
<keyword evidence="1 2" id="KW-0694">RNA-binding</keyword>
<dbReference type="GO" id="GO:0000339">
    <property type="term" value="F:RNA cap binding"/>
    <property type="evidence" value="ECO:0007669"/>
    <property type="project" value="InterPro"/>
</dbReference>
<evidence type="ECO:0000256" key="2">
    <source>
        <dbReference type="PROSITE-ProRule" id="PRU00332"/>
    </source>
</evidence>
<dbReference type="InterPro" id="IPR045180">
    <property type="entry name" value="La_dom_prot"/>
</dbReference>
<dbReference type="InterPro" id="IPR036388">
    <property type="entry name" value="WH-like_DNA-bd_sf"/>
</dbReference>
<dbReference type="GO" id="GO:0005737">
    <property type="term" value="C:cytoplasm"/>
    <property type="evidence" value="ECO:0007669"/>
    <property type="project" value="UniProtKB-ARBA"/>
</dbReference>
<evidence type="ECO:0000256" key="3">
    <source>
        <dbReference type="SAM" id="MobiDB-lite"/>
    </source>
</evidence>
<dbReference type="EMBL" id="HBIS01003197">
    <property type="protein sequence ID" value="CAE0609058.1"/>
    <property type="molecule type" value="Transcribed_RNA"/>
</dbReference>
<dbReference type="Gene3D" id="1.10.10.10">
    <property type="entry name" value="Winged helix-like DNA-binding domain superfamily/Winged helix DNA-binding domain"/>
    <property type="match status" value="1"/>
</dbReference>
<evidence type="ECO:0000313" key="5">
    <source>
        <dbReference type="EMBL" id="CAE0609056.1"/>
    </source>
</evidence>
<dbReference type="Pfam" id="PF21071">
    <property type="entry name" value="LARP1_HEAT"/>
    <property type="match status" value="1"/>
</dbReference>
<dbReference type="AlphaFoldDB" id="A0A6U9QN93"/>
<sequence>MTSAWAQVVKKSTSTDPSTRPEGTGNAGKASETSPEAPLPSYARGSIASDGAEASVHENSELPTKGTETTSTDEARTPPAEETPSLPRPPTKPAWKSVPPADQVQSTAVMAEPQVWPTLGDAKHVKTKPEPMPPLEPREESGIGTSGTEARGRGSGRSVRGGGRRPEGEVDPVGRQPGGRRGKGRGSYSASGRGGRGGRASRGGFYGGGRGGPPGAGQVPAGGPPFMYYPKQGMVYGGPPAPVAQMPMPRAQLMAAVARQIEYYFCVDNLIKDIFLRSKMDSNGWIPVSVIASFNRVMMLSSDTELIAEALQDSSIIELSPGSDMLRKRGDWSSWILPTAVASTMGVSVETDPEAMPQASTDLGVKGSKKDEQADEMFAFDEELGKIGRGECTVDREEDDIGETDLAKLILVTPSGTEGKDSHSRMSDDLASALNDGLLYYENALQGHHHPSNMGREQEEPSRQQQVESSELPGGPEQGRFFAASAPRKRYMGEAHALSRAGHSFGWVMGNSPAESNGFGESGAHSIGSSPGSKASQRVATNHSPAKTFPTFQHPSHALLEENGFTQVSYIKFYKRCMKDRLEKGTGKSDEMNTLFRFWSYFLRSHFNGRMYEDFKRLALEDASAGYYYGTECLFRFYSYGLETKFRQVLYSDFEELTLKEYSAGQLYGLEKFWAFHYYRKDGGHIDIHPRLKELLETKFTCLEDFRRVEDMNSQ</sequence>
<dbReference type="EMBL" id="HBIS01003195">
    <property type="protein sequence ID" value="CAE0609056.1"/>
    <property type="molecule type" value="Transcribed_RNA"/>
</dbReference>
<dbReference type="CDD" id="cd07323">
    <property type="entry name" value="LAM"/>
    <property type="match status" value="1"/>
</dbReference>
<name>A0A6U9QN93_9CHLO</name>
<protein>
    <recommendedName>
        <fullName evidence="4">HTH La-type RNA-binding domain-containing protein</fullName>
    </recommendedName>
</protein>
<dbReference type="SMART" id="SM00684">
    <property type="entry name" value="DM15"/>
    <property type="match status" value="3"/>
</dbReference>
<dbReference type="SMART" id="SM00715">
    <property type="entry name" value="LA"/>
    <property type="match status" value="1"/>
</dbReference>
<evidence type="ECO:0000313" key="7">
    <source>
        <dbReference type="EMBL" id="CAE0609058.1"/>
    </source>
</evidence>
<evidence type="ECO:0000256" key="1">
    <source>
        <dbReference type="ARBA" id="ARBA00022884"/>
    </source>
</evidence>
<dbReference type="InterPro" id="IPR036390">
    <property type="entry name" value="WH_DNA-bd_sf"/>
</dbReference>
<dbReference type="InterPro" id="IPR006630">
    <property type="entry name" value="La_HTH"/>
</dbReference>
<organism evidence="7">
    <name type="scientific">Picocystis salinarum</name>
    <dbReference type="NCBI Taxonomy" id="88271"/>
    <lineage>
        <taxon>Eukaryota</taxon>
        <taxon>Viridiplantae</taxon>
        <taxon>Chlorophyta</taxon>
        <taxon>Picocystophyceae</taxon>
        <taxon>Picocystales</taxon>
        <taxon>Picocystaceae</taxon>
        <taxon>Picocystis</taxon>
    </lineage>
</organism>
<dbReference type="PROSITE" id="PS50961">
    <property type="entry name" value="HTH_LA"/>
    <property type="match status" value="1"/>
</dbReference>
<proteinExistence type="predicted"/>
<evidence type="ECO:0000313" key="9">
    <source>
        <dbReference type="EMBL" id="CAE0609061.1"/>
    </source>
</evidence>
<dbReference type="EMBL" id="HBIS01003200">
    <property type="protein sequence ID" value="CAE0609061.1"/>
    <property type="molecule type" value="Transcribed_RNA"/>
</dbReference>
<dbReference type="EMBL" id="HBIS01003199">
    <property type="protein sequence ID" value="CAE0609060.1"/>
    <property type="molecule type" value="Transcribed_RNA"/>
</dbReference>
<feature type="domain" description="HTH La-type RNA-binding" evidence="4">
    <location>
        <begin position="247"/>
        <end position="338"/>
    </location>
</feature>
<dbReference type="Pfam" id="PF05383">
    <property type="entry name" value="La"/>
    <property type="match status" value="1"/>
</dbReference>
<feature type="compositionally biased region" description="Polar residues" evidence="3">
    <location>
        <begin position="527"/>
        <end position="543"/>
    </location>
</feature>
<dbReference type="SUPFAM" id="SSF46785">
    <property type="entry name" value="Winged helix' DNA-binding domain"/>
    <property type="match status" value="1"/>
</dbReference>
<dbReference type="EMBL" id="HBIS01003196">
    <property type="protein sequence ID" value="CAE0609057.1"/>
    <property type="molecule type" value="Transcribed_RNA"/>
</dbReference>
<dbReference type="PANTHER" id="PTHR22792">
    <property type="entry name" value="LUPUS LA PROTEIN-RELATED"/>
    <property type="match status" value="1"/>
</dbReference>
<feature type="compositionally biased region" description="Gly residues" evidence="3">
    <location>
        <begin position="192"/>
        <end position="215"/>
    </location>
</feature>
<dbReference type="GO" id="GO:0048255">
    <property type="term" value="P:mRNA stabilization"/>
    <property type="evidence" value="ECO:0007669"/>
    <property type="project" value="InterPro"/>
</dbReference>
<dbReference type="PANTHER" id="PTHR22792:SF132">
    <property type="entry name" value="LA-RELATED PROTEIN 1"/>
    <property type="match status" value="1"/>
</dbReference>
<dbReference type="InterPro" id="IPR006607">
    <property type="entry name" value="DM15"/>
</dbReference>
<evidence type="ECO:0000313" key="8">
    <source>
        <dbReference type="EMBL" id="CAE0609060.1"/>
    </source>
</evidence>
<evidence type="ECO:0000313" key="6">
    <source>
        <dbReference type="EMBL" id="CAE0609057.1"/>
    </source>
</evidence>
<feature type="region of interest" description="Disordered" evidence="3">
    <location>
        <begin position="447"/>
        <end position="481"/>
    </location>
</feature>
<reference evidence="7" key="1">
    <citation type="submission" date="2021-01" db="EMBL/GenBank/DDBJ databases">
        <authorList>
            <person name="Corre E."/>
            <person name="Pelletier E."/>
            <person name="Niang G."/>
            <person name="Scheremetjew M."/>
            <person name="Finn R."/>
            <person name="Kale V."/>
            <person name="Holt S."/>
            <person name="Cochrane G."/>
            <person name="Meng A."/>
            <person name="Brown T."/>
            <person name="Cohen L."/>
        </authorList>
    </citation>
    <scope>NUCLEOTIDE SEQUENCE</scope>
    <source>
        <strain evidence="7">CCMP1897</strain>
    </source>
</reference>
<accession>A0A6U9QN93</accession>
<feature type="compositionally biased region" description="Polar residues" evidence="3">
    <location>
        <begin position="1"/>
        <end position="18"/>
    </location>
</feature>
<feature type="region of interest" description="Disordered" evidence="3">
    <location>
        <begin position="1"/>
        <end position="219"/>
    </location>
</feature>